<feature type="transmembrane region" description="Helical" evidence="1">
    <location>
        <begin position="35"/>
        <end position="55"/>
    </location>
</feature>
<dbReference type="EMBL" id="LIXZ01000004">
    <property type="protein sequence ID" value="KPL60386.1"/>
    <property type="molecule type" value="Genomic_DNA"/>
</dbReference>
<accession>A0A0N8GH59</accession>
<feature type="transmembrane region" description="Helical" evidence="1">
    <location>
        <begin position="12"/>
        <end position="29"/>
    </location>
</feature>
<evidence type="ECO:0008006" key="4">
    <source>
        <dbReference type="Google" id="ProtNLM"/>
    </source>
</evidence>
<reference evidence="2 3" key="1">
    <citation type="submission" date="2015-08" db="EMBL/GenBank/DDBJ databases">
        <title>Draft Genome Sequence of Bacillus vietnamensis UCD-SED5.</title>
        <authorList>
            <person name="Lee R.D."/>
            <person name="Jospin G."/>
            <person name="Lang J.M."/>
            <person name="Coil D.A."/>
            <person name="Eisen J.A."/>
        </authorList>
    </citation>
    <scope>NUCLEOTIDE SEQUENCE [LARGE SCALE GENOMIC DNA]</scope>
    <source>
        <strain evidence="2 3">UCD-SED5</strain>
    </source>
</reference>
<organism evidence="2 3">
    <name type="scientific">Rossellomorea vietnamensis</name>
    <dbReference type="NCBI Taxonomy" id="218284"/>
    <lineage>
        <taxon>Bacteria</taxon>
        <taxon>Bacillati</taxon>
        <taxon>Bacillota</taxon>
        <taxon>Bacilli</taxon>
        <taxon>Bacillales</taxon>
        <taxon>Bacillaceae</taxon>
        <taxon>Rossellomorea</taxon>
    </lineage>
</organism>
<feature type="transmembrane region" description="Helical" evidence="1">
    <location>
        <begin position="268"/>
        <end position="289"/>
    </location>
</feature>
<dbReference type="AlphaFoldDB" id="A0A0N8GH59"/>
<feature type="transmembrane region" description="Helical" evidence="1">
    <location>
        <begin position="171"/>
        <end position="192"/>
    </location>
</feature>
<dbReference type="RefSeq" id="WP_060671809.1">
    <property type="nucleotide sequence ID" value="NZ_LIXZ01000004.1"/>
</dbReference>
<comment type="caution">
    <text evidence="2">The sequence shown here is derived from an EMBL/GenBank/DDBJ whole genome shotgun (WGS) entry which is preliminary data.</text>
</comment>
<evidence type="ECO:0000256" key="1">
    <source>
        <dbReference type="SAM" id="Phobius"/>
    </source>
</evidence>
<dbReference type="OrthoDB" id="2734473at2"/>
<keyword evidence="1" id="KW-0472">Membrane</keyword>
<keyword evidence="1" id="KW-1133">Transmembrane helix</keyword>
<gene>
    <name evidence="2" type="ORF">AM506_07215</name>
</gene>
<evidence type="ECO:0000313" key="2">
    <source>
        <dbReference type="EMBL" id="KPL60386.1"/>
    </source>
</evidence>
<feature type="transmembrane region" description="Helical" evidence="1">
    <location>
        <begin position="309"/>
        <end position="329"/>
    </location>
</feature>
<feature type="transmembrane region" description="Helical" evidence="1">
    <location>
        <begin position="76"/>
        <end position="99"/>
    </location>
</feature>
<feature type="transmembrane region" description="Helical" evidence="1">
    <location>
        <begin position="140"/>
        <end position="159"/>
    </location>
</feature>
<feature type="transmembrane region" description="Helical" evidence="1">
    <location>
        <begin position="204"/>
        <end position="222"/>
    </location>
</feature>
<keyword evidence="1" id="KW-0812">Transmembrane</keyword>
<feature type="transmembrane region" description="Helical" evidence="1">
    <location>
        <begin position="228"/>
        <end position="247"/>
    </location>
</feature>
<dbReference type="PATRIC" id="fig|218284.4.peg.2946"/>
<evidence type="ECO:0000313" key="3">
    <source>
        <dbReference type="Proteomes" id="UP000050398"/>
    </source>
</evidence>
<protein>
    <recommendedName>
        <fullName evidence="4">Voltage-dependent anion channel</fullName>
    </recommendedName>
</protein>
<proteinExistence type="predicted"/>
<feature type="transmembrane region" description="Helical" evidence="1">
    <location>
        <begin position="105"/>
        <end position="128"/>
    </location>
</feature>
<sequence>MKTVENKNSIDPASGAIIMAIGIFLYAAIDAFTWVNHITAKILIVSLIVLTAIIYKSLIQQLFNKTDRILLLRKPVPSFVIGSWIAGISVMSNVIVKYFPDKSEAVQVVMLLNTLMWLGFMASCVYQFKELLKRPTAHPTNGVVLLSTVATQSVVIFWVKLYPSLPEGLLIGAISLGAFFYFIGITLMIVRYGRGSRWTLIDDWPSTNCIIHGALSITGLAIVSSEMLSGRIIMIFWLLVFVLLIGVEWLEMVRAVKRIQKLGWKKGIFTYHISQWSRNFTFGMFYAFTMTMHDTPYYLNRFYSFHEEFLHVWAWIVCLFLIAEIGLWVGSNRYLLERKSKERVS</sequence>
<name>A0A0N8GH59_9BACI</name>
<dbReference type="Proteomes" id="UP000050398">
    <property type="component" value="Unassembled WGS sequence"/>
</dbReference>